<keyword evidence="2" id="KW-1185">Reference proteome</keyword>
<gene>
    <name evidence="1" type="ORF">M2350_002426</name>
</gene>
<comment type="caution">
    <text evidence="1">The sequence shown here is derived from an EMBL/GenBank/DDBJ whole genome shotgun (WGS) entry which is preliminary data.</text>
</comment>
<name>A0ABT2EPW4_9BACT</name>
<evidence type="ECO:0000313" key="2">
    <source>
        <dbReference type="Proteomes" id="UP001204798"/>
    </source>
</evidence>
<sequence length="55" mass="6206">MPLHPPTVYEAWCHQRGYVSLIQEIGGWKVQAGESFGVVHLVGYFDSVDEMERGV</sequence>
<proteinExistence type="predicted"/>
<protein>
    <submittedName>
        <fullName evidence="1">Uncharacterized protein</fullName>
    </submittedName>
</protein>
<dbReference type="RefSeq" id="WP_018196808.1">
    <property type="nucleotide sequence ID" value="NZ_CP130454.1"/>
</dbReference>
<dbReference type="EMBL" id="JANUCP010000004">
    <property type="protein sequence ID" value="MCS3920009.1"/>
    <property type="molecule type" value="Genomic_DNA"/>
</dbReference>
<evidence type="ECO:0000313" key="1">
    <source>
        <dbReference type="EMBL" id="MCS3920009.1"/>
    </source>
</evidence>
<organism evidence="1 2">
    <name type="scientific">Candidatus Fervidibacter sacchari</name>
    <dbReference type="NCBI Taxonomy" id="1448929"/>
    <lineage>
        <taxon>Bacteria</taxon>
        <taxon>Candidatus Fervidibacterota</taxon>
        <taxon>Candidatus Fervidibacter</taxon>
    </lineage>
</organism>
<reference evidence="1 2" key="1">
    <citation type="submission" date="2022-08" db="EMBL/GenBank/DDBJ databases">
        <title>Bacterial and archaeal communities from various locations to study Microbial Dark Matter (Phase II).</title>
        <authorList>
            <person name="Stepanauskas R."/>
        </authorList>
    </citation>
    <scope>NUCLEOTIDE SEQUENCE [LARGE SCALE GENOMIC DNA]</scope>
    <source>
        <strain evidence="1 2">PD1</strain>
    </source>
</reference>
<dbReference type="Proteomes" id="UP001204798">
    <property type="component" value="Unassembled WGS sequence"/>
</dbReference>
<accession>A0ABT2EPW4</accession>